<dbReference type="PIRSF" id="PIRSF001227">
    <property type="entry name" value="Pen_acylase"/>
    <property type="match status" value="1"/>
</dbReference>
<dbReference type="GO" id="GO:0008953">
    <property type="term" value="F:penicillin amidase activity"/>
    <property type="evidence" value="ECO:0007669"/>
    <property type="project" value="UniProtKB-EC"/>
</dbReference>
<evidence type="ECO:0000256" key="5">
    <source>
        <dbReference type="PIRSR" id="PIRSR001227-2"/>
    </source>
</evidence>
<evidence type="ECO:0000256" key="2">
    <source>
        <dbReference type="ARBA" id="ARBA00022801"/>
    </source>
</evidence>
<dbReference type="KEGG" id="bbev:BBEV_0388"/>
<dbReference type="InterPro" id="IPR023343">
    <property type="entry name" value="Penicillin_amidase_dom1"/>
</dbReference>
<dbReference type="AlphaFoldDB" id="A0A1D7QRY9"/>
<dbReference type="InterPro" id="IPR043146">
    <property type="entry name" value="Penicillin_amidase_N_B-knob"/>
</dbReference>
<dbReference type="Gene3D" id="3.60.20.10">
    <property type="entry name" value="Glutamine Phosphoribosylpyrophosphate, subunit 1, domain 1"/>
    <property type="match status" value="1"/>
</dbReference>
<evidence type="ECO:0000313" key="7">
    <source>
        <dbReference type="Proteomes" id="UP000094463"/>
    </source>
</evidence>
<dbReference type="InterPro" id="IPR029055">
    <property type="entry name" value="Ntn_hydrolases_N"/>
</dbReference>
<dbReference type="PANTHER" id="PTHR34218">
    <property type="entry name" value="PEPTIDASE S45 PENICILLIN AMIDASE"/>
    <property type="match status" value="1"/>
</dbReference>
<protein>
    <submittedName>
        <fullName evidence="6">Penicillin acylase II</fullName>
        <ecNumber evidence="6">3.5.1.11</ecNumber>
    </submittedName>
</protein>
<evidence type="ECO:0000256" key="3">
    <source>
        <dbReference type="ARBA" id="ARBA00023145"/>
    </source>
</evidence>
<dbReference type="Pfam" id="PF01804">
    <property type="entry name" value="Penicil_amidase"/>
    <property type="match status" value="1"/>
</dbReference>
<keyword evidence="5" id="KW-0106">Calcium</keyword>
<dbReference type="InterPro" id="IPR002692">
    <property type="entry name" value="S45"/>
</dbReference>
<accession>A0A1D7QRY9</accession>
<feature type="active site" description="Nucleophile" evidence="4">
    <location>
        <position position="257"/>
    </location>
</feature>
<comment type="similarity">
    <text evidence="1">Belongs to the peptidase S45 family.</text>
</comment>
<dbReference type="Gene3D" id="1.10.439.10">
    <property type="entry name" value="Penicillin Amidohydrolase, domain 1"/>
    <property type="match status" value="1"/>
</dbReference>
<dbReference type="Gene3D" id="1.10.1400.10">
    <property type="match status" value="1"/>
</dbReference>
<organism evidence="6 7">
    <name type="scientific">Salisediminibacterium beveridgei</name>
    <dbReference type="NCBI Taxonomy" id="632773"/>
    <lineage>
        <taxon>Bacteria</taxon>
        <taxon>Bacillati</taxon>
        <taxon>Bacillota</taxon>
        <taxon>Bacilli</taxon>
        <taxon>Bacillales</taxon>
        <taxon>Bacillaceae</taxon>
        <taxon>Salisediminibacterium</taxon>
    </lineage>
</organism>
<dbReference type="Gene3D" id="2.30.120.10">
    <property type="match status" value="1"/>
</dbReference>
<dbReference type="GO" id="GO:0017000">
    <property type="term" value="P:antibiotic biosynthetic process"/>
    <property type="evidence" value="ECO:0007669"/>
    <property type="project" value="InterPro"/>
</dbReference>
<dbReference type="PANTHER" id="PTHR34218:SF4">
    <property type="entry name" value="ACYL-HOMOSERINE LACTONE ACYLASE QUIP"/>
    <property type="match status" value="1"/>
</dbReference>
<evidence type="ECO:0000256" key="4">
    <source>
        <dbReference type="PIRSR" id="PIRSR001227-1"/>
    </source>
</evidence>
<dbReference type="RefSeq" id="WP_069363921.1">
    <property type="nucleotide sequence ID" value="NZ_CP012502.1"/>
</dbReference>
<dbReference type="InterPro" id="IPR014395">
    <property type="entry name" value="Pen/GL7ACA/AHL_acylase"/>
</dbReference>
<gene>
    <name evidence="6" type="primary">acyII</name>
    <name evidence="6" type="ORF">BBEV_0388</name>
</gene>
<comment type="cofactor">
    <cofactor evidence="5">
        <name>Ca(2+)</name>
        <dbReference type="ChEBI" id="CHEBI:29108"/>
    </cofactor>
    <text evidence="5">Binds 1 Ca(2+) ion per dimer.</text>
</comment>
<proteinExistence type="inferred from homology"/>
<keyword evidence="2 6" id="KW-0378">Hydrolase</keyword>
<dbReference type="OrthoDB" id="9759796at2"/>
<sequence>MKGQAKWSWKKKLGAGVGGLLLVLVLVLSGAAIYFHLQINQALPEIDGEVTLSGLDGDVEVNRDANGIPQIVAESDRDLFMAQGFVTAQDRLFQMEMARRQASGELSAIVGEDAIDVDKYFRTLGLHRAAEKSLALYDDDVLDVLQAYADGVNAYIEHAQNERALPFEFTLMGHSELAEWTVVDSLTIGKYMAYDLGGHWERQAFNYYAAHHFDEDAALELFPAYPEGRMRNILEEEYVDVTAGLTSAIIPDAFNGSNNWAVSGEKTASGEPLLADDPHLGLSTPSIWYQVQLSSPTYEVSGVIFAGIPGVILGHNEHLSWGVTNVGPDVQQLYLEERNPDDPYQFRFDDEWEEADVIEEVIEVSGEDPVVYEVVETRHGPVMSEFMEEAAGEMDQVFSLRWTALDATEELAAVLQFNQAASWDEFEVALEQFQAPAQNFVVADQEGTIAYKANGRIPIYEDGDDALLPMPGWDADYELRDYIPFDELPTVVDPEKGFVASANNEIIDPDVYPYHISHVWAQPYRYERIFEVLDSGDDFTVADMQALQMDQENLKAREFVTLFLEYLPEGTRREIETDALAQLMDWDYVDEVSAAAPLIFDRWYDAVEGLLYDVIDEEILELFSARGQTTDTLLREAADGNPGHWIMAHGGLEELMDESFVNAVEHLEDEHGSDVSAWQWGDDNKVYFPHPLSGILFFDRFFNPVEPKSLGGSHVTVQAASKRGDEEHVNHGAGWRFVHDMAEPLEGHHIVGPGQSGHYRSDWYDDQISRWVDGAYHVSDMANWQTAHTLRLRSGDQ</sequence>
<evidence type="ECO:0000313" key="6">
    <source>
        <dbReference type="EMBL" id="AOM81782.1"/>
    </source>
</evidence>
<name>A0A1D7QRY9_9BACI</name>
<keyword evidence="5" id="KW-0479">Metal-binding</keyword>
<dbReference type="EC" id="3.5.1.11" evidence="6"/>
<dbReference type="Proteomes" id="UP000094463">
    <property type="component" value="Chromosome"/>
</dbReference>
<evidence type="ECO:0000256" key="1">
    <source>
        <dbReference type="ARBA" id="ARBA00006586"/>
    </source>
</evidence>
<dbReference type="EMBL" id="CP012502">
    <property type="protein sequence ID" value="AOM81782.1"/>
    <property type="molecule type" value="Genomic_DNA"/>
</dbReference>
<dbReference type="CDD" id="cd03747">
    <property type="entry name" value="Ntn_PGA_like"/>
    <property type="match status" value="1"/>
</dbReference>
<keyword evidence="3" id="KW-0865">Zymogen</keyword>
<dbReference type="SUPFAM" id="SSF56235">
    <property type="entry name" value="N-terminal nucleophile aminohydrolases (Ntn hydrolases)"/>
    <property type="match status" value="1"/>
</dbReference>
<dbReference type="PATRIC" id="fig|632773.3.peg.420"/>
<dbReference type="GO" id="GO:0046872">
    <property type="term" value="F:metal ion binding"/>
    <property type="evidence" value="ECO:0007669"/>
    <property type="project" value="UniProtKB-KW"/>
</dbReference>
<dbReference type="InterPro" id="IPR043147">
    <property type="entry name" value="Penicillin_amidase_A-knob"/>
</dbReference>
<feature type="binding site" evidence="5">
    <location>
        <position position="329"/>
    </location>
    <ligand>
        <name>Ca(2+)</name>
        <dbReference type="ChEBI" id="CHEBI:29108"/>
    </ligand>
</feature>
<reference evidence="6 7" key="1">
    <citation type="submission" date="2015-08" db="EMBL/GenBank/DDBJ databases">
        <title>The complete genome sequence of Bacillus beveridgei MLTeJB.</title>
        <authorList>
            <person name="Hanson T.E."/>
            <person name="Mesa C."/>
            <person name="Basesman S.M."/>
            <person name="Oremland R.S."/>
        </authorList>
    </citation>
    <scope>NUCLEOTIDE SEQUENCE [LARGE SCALE GENOMIC DNA]</scope>
    <source>
        <strain evidence="6 7">MLTeJB</strain>
    </source>
</reference>
<keyword evidence="7" id="KW-1185">Reference proteome</keyword>